<evidence type="ECO:0000313" key="4">
    <source>
        <dbReference type="EMBL" id="SIS20755.1"/>
    </source>
</evidence>
<protein>
    <submittedName>
        <fullName evidence="4">Arsenite efflux ATP-binding protein ArsA</fullName>
    </submittedName>
</protein>
<keyword evidence="5" id="KW-1185">Reference proteome</keyword>
<dbReference type="STRING" id="1344003.SAMN05445060_3661"/>
<dbReference type="RefSeq" id="WP_234974470.1">
    <property type="nucleotide sequence ID" value="NZ_FTNT01000012.1"/>
</dbReference>
<dbReference type="SUPFAM" id="SSF52540">
    <property type="entry name" value="P-loop containing nucleoside triphosphate hydrolases"/>
    <property type="match status" value="1"/>
</dbReference>
<comment type="similarity">
    <text evidence="1">Belongs to the arsA ATPase family.</text>
</comment>
<keyword evidence="4" id="KW-0547">Nucleotide-binding</keyword>
<gene>
    <name evidence="4" type="ORF">SAMN05445060_3661</name>
</gene>
<dbReference type="InterPro" id="IPR008978">
    <property type="entry name" value="HSP20-like_chaperone"/>
</dbReference>
<dbReference type="Gene3D" id="3.40.50.300">
    <property type="entry name" value="P-loop containing nucleotide triphosphate hydrolases"/>
    <property type="match status" value="1"/>
</dbReference>
<dbReference type="Proteomes" id="UP000186218">
    <property type="component" value="Unassembled WGS sequence"/>
</dbReference>
<reference evidence="4 5" key="1">
    <citation type="submission" date="2017-01" db="EMBL/GenBank/DDBJ databases">
        <authorList>
            <person name="Mah S.A."/>
            <person name="Swanson W.J."/>
            <person name="Moy G.W."/>
            <person name="Vacquier V.D."/>
        </authorList>
    </citation>
    <scope>NUCLEOTIDE SEQUENCE [LARGE SCALE GENOMIC DNA]</scope>
    <source>
        <strain evidence="4 5">CPCC 203464</strain>
    </source>
</reference>
<dbReference type="InterPro" id="IPR040612">
    <property type="entry name" value="ArsA_HSP20-like"/>
</dbReference>
<keyword evidence="4" id="KW-0067">ATP-binding</keyword>
<dbReference type="AlphaFoldDB" id="A0A1N7H7A1"/>
<evidence type="ECO:0000259" key="2">
    <source>
        <dbReference type="Pfam" id="PF02374"/>
    </source>
</evidence>
<evidence type="ECO:0000259" key="3">
    <source>
        <dbReference type="Pfam" id="PF17886"/>
    </source>
</evidence>
<dbReference type="Pfam" id="PF02374">
    <property type="entry name" value="ArsA_ATPase"/>
    <property type="match status" value="1"/>
</dbReference>
<proteinExistence type="inferred from homology"/>
<evidence type="ECO:0000313" key="5">
    <source>
        <dbReference type="Proteomes" id="UP000186218"/>
    </source>
</evidence>
<evidence type="ECO:0000256" key="1">
    <source>
        <dbReference type="ARBA" id="ARBA00011040"/>
    </source>
</evidence>
<dbReference type="Pfam" id="PF17886">
    <property type="entry name" value="ArsA_HSP20"/>
    <property type="match status" value="1"/>
</dbReference>
<feature type="domain" description="ArsA HSP20-like" evidence="3">
    <location>
        <begin position="316"/>
        <end position="377"/>
    </location>
</feature>
<sequence length="389" mass="41362">MSTIAAAGSVAAVRRGSARTSGALSAAGLATRGPAGTRTLLVSMDRFRQQSANFGVFSRPGEPVSVSQHTDLLELDTLGLLEGVWRQVVHGLPRAAGSFTASVAAVDPGELTGLPGVEQVLALRRIRDEATSGRWDKVVVDCSGDIDVFTLLNAPRLLVDHLERLWPRHRRLAAAHDNPRIARAVAAVEALDRDCADVTELCTDPDVMAAQLVVTPDDHGVRMAQRYRAVLDLMTIPTVAVYANRADTDEPGHRSALARLGEIGPVPVIAVTALATPPATVAALRKLKTRFAAPAGVPVGPAAAHVDKLGGSGLQSRYAMRWRQPLPDPDGLALGRSGDDLLVTVCGLRRTVRLPSVLRRCIVDGATYSDGELRIEFRPDAAVWPVRGV</sequence>
<dbReference type="InterPro" id="IPR025723">
    <property type="entry name" value="ArsA/GET3_ATPase-like"/>
</dbReference>
<dbReference type="InterPro" id="IPR027417">
    <property type="entry name" value="P-loop_NTPase"/>
</dbReference>
<name>A0A1N7H7A1_9NOCA</name>
<dbReference type="EMBL" id="FTNT01000012">
    <property type="protein sequence ID" value="SIS20755.1"/>
    <property type="molecule type" value="Genomic_DNA"/>
</dbReference>
<dbReference type="Gene3D" id="2.60.40.790">
    <property type="match status" value="1"/>
</dbReference>
<dbReference type="GO" id="GO:0005524">
    <property type="term" value="F:ATP binding"/>
    <property type="evidence" value="ECO:0007669"/>
    <property type="project" value="UniProtKB-KW"/>
</dbReference>
<organism evidence="4 5">
    <name type="scientific">Williamsia sterculiae</name>
    <dbReference type="NCBI Taxonomy" id="1344003"/>
    <lineage>
        <taxon>Bacteria</taxon>
        <taxon>Bacillati</taxon>
        <taxon>Actinomycetota</taxon>
        <taxon>Actinomycetes</taxon>
        <taxon>Mycobacteriales</taxon>
        <taxon>Nocardiaceae</taxon>
        <taxon>Williamsia</taxon>
    </lineage>
</organism>
<feature type="domain" description="ArsA/GET3 Anion-transporting ATPase-like" evidence="2">
    <location>
        <begin position="33"/>
        <end position="245"/>
    </location>
</feature>
<accession>A0A1N7H7A1</accession>